<keyword evidence="4 7" id="KW-0238">DNA-binding</keyword>
<dbReference type="PROSITE" id="PS50995">
    <property type="entry name" value="HTH_MARR_2"/>
    <property type="match status" value="1"/>
</dbReference>
<dbReference type="InterPro" id="IPR000835">
    <property type="entry name" value="HTH_MarR-typ"/>
</dbReference>
<evidence type="ECO:0000256" key="4">
    <source>
        <dbReference type="ARBA" id="ARBA00023125"/>
    </source>
</evidence>
<name>A0A1H1RI13_9ACTN</name>
<reference evidence="7 8" key="1">
    <citation type="submission" date="2016-10" db="EMBL/GenBank/DDBJ databases">
        <authorList>
            <person name="de Groot N.N."/>
        </authorList>
    </citation>
    <scope>NUCLEOTIDE SEQUENCE [LARGE SCALE GENOMIC DNA]</scope>
    <source>
        <strain evidence="7 8">DSM 21741</strain>
    </source>
</reference>
<dbReference type="PANTHER" id="PTHR33164:SF5">
    <property type="entry name" value="ORGANIC HYDROPEROXIDE RESISTANCE TRANSCRIPTIONAL REGULATOR"/>
    <property type="match status" value="1"/>
</dbReference>
<dbReference type="PANTHER" id="PTHR33164">
    <property type="entry name" value="TRANSCRIPTIONAL REGULATOR, MARR FAMILY"/>
    <property type="match status" value="1"/>
</dbReference>
<dbReference type="GO" id="GO:0006950">
    <property type="term" value="P:response to stress"/>
    <property type="evidence" value="ECO:0007669"/>
    <property type="project" value="TreeGrafter"/>
</dbReference>
<accession>A0A1H1RI13</accession>
<dbReference type="Pfam" id="PF22381">
    <property type="entry name" value="Staph_reg_Sar_Rot"/>
    <property type="match status" value="1"/>
</dbReference>
<organism evidence="7 8">
    <name type="scientific">Friedmanniella luteola</name>
    <dbReference type="NCBI Taxonomy" id="546871"/>
    <lineage>
        <taxon>Bacteria</taxon>
        <taxon>Bacillati</taxon>
        <taxon>Actinomycetota</taxon>
        <taxon>Actinomycetes</taxon>
        <taxon>Propionibacteriales</taxon>
        <taxon>Nocardioidaceae</taxon>
        <taxon>Friedmanniella</taxon>
    </lineage>
</organism>
<dbReference type="GO" id="GO:0003677">
    <property type="term" value="F:DNA binding"/>
    <property type="evidence" value="ECO:0007669"/>
    <property type="project" value="UniProtKB-KW"/>
</dbReference>
<proteinExistence type="predicted"/>
<gene>
    <name evidence="7" type="ORF">SAMN04488543_1565</name>
</gene>
<feature type="domain" description="HTH marR-type" evidence="6">
    <location>
        <begin position="42"/>
        <end position="176"/>
    </location>
</feature>
<dbReference type="GO" id="GO:0003700">
    <property type="term" value="F:DNA-binding transcription factor activity"/>
    <property type="evidence" value="ECO:0007669"/>
    <property type="project" value="InterPro"/>
</dbReference>
<dbReference type="InterPro" id="IPR055166">
    <property type="entry name" value="Transc_reg_Sar_Rot_HTH"/>
</dbReference>
<protein>
    <submittedName>
        <fullName evidence="7">DNA-binding transcriptional regulator, MarR family</fullName>
    </submittedName>
</protein>
<evidence type="ECO:0000313" key="8">
    <source>
        <dbReference type="Proteomes" id="UP000199092"/>
    </source>
</evidence>
<evidence type="ECO:0000256" key="5">
    <source>
        <dbReference type="ARBA" id="ARBA00023163"/>
    </source>
</evidence>
<evidence type="ECO:0000256" key="1">
    <source>
        <dbReference type="ARBA" id="ARBA00004496"/>
    </source>
</evidence>
<evidence type="ECO:0000256" key="3">
    <source>
        <dbReference type="ARBA" id="ARBA00023015"/>
    </source>
</evidence>
<keyword evidence="8" id="KW-1185">Reference proteome</keyword>
<dbReference type="InterPro" id="IPR039422">
    <property type="entry name" value="MarR/SlyA-like"/>
</dbReference>
<evidence type="ECO:0000313" key="7">
    <source>
        <dbReference type="EMBL" id="SDS35293.1"/>
    </source>
</evidence>
<evidence type="ECO:0000256" key="2">
    <source>
        <dbReference type="ARBA" id="ARBA00022490"/>
    </source>
</evidence>
<keyword evidence="5" id="KW-0804">Transcription</keyword>
<dbReference type="InterPro" id="IPR036388">
    <property type="entry name" value="WH-like_DNA-bd_sf"/>
</dbReference>
<dbReference type="SMART" id="SM00347">
    <property type="entry name" value="HTH_MARR"/>
    <property type="match status" value="1"/>
</dbReference>
<dbReference type="Gene3D" id="1.10.10.10">
    <property type="entry name" value="Winged helix-like DNA-binding domain superfamily/Winged helix DNA-binding domain"/>
    <property type="match status" value="1"/>
</dbReference>
<comment type="subcellular location">
    <subcellularLocation>
        <location evidence="1">Cytoplasm</location>
    </subcellularLocation>
</comment>
<evidence type="ECO:0000259" key="6">
    <source>
        <dbReference type="PROSITE" id="PS50995"/>
    </source>
</evidence>
<dbReference type="STRING" id="546871.SAMN04488543_1565"/>
<dbReference type="EMBL" id="LT629749">
    <property type="protein sequence ID" value="SDS35293.1"/>
    <property type="molecule type" value="Genomic_DNA"/>
</dbReference>
<dbReference type="GO" id="GO:0005737">
    <property type="term" value="C:cytoplasm"/>
    <property type="evidence" value="ECO:0007669"/>
    <property type="project" value="UniProtKB-SubCell"/>
</dbReference>
<dbReference type="AlphaFoldDB" id="A0A1H1RI13"/>
<dbReference type="Proteomes" id="UP000199092">
    <property type="component" value="Chromosome I"/>
</dbReference>
<dbReference type="SUPFAM" id="SSF46785">
    <property type="entry name" value="Winged helix' DNA-binding domain"/>
    <property type="match status" value="1"/>
</dbReference>
<keyword evidence="2" id="KW-0963">Cytoplasm</keyword>
<keyword evidence="3" id="KW-0805">Transcription regulation</keyword>
<dbReference type="InterPro" id="IPR036390">
    <property type="entry name" value="WH_DNA-bd_sf"/>
</dbReference>
<sequence length="177" mass="19726">MTSLPVAAPPVSVEQHLVVDDRPVTAVALPDRVVVADRLRLDEQLCFALYAATNEIVRAYRPLLAELGLTYPQYLLLMALWEHDDQTVTELAETLRLPAHGLLPVLTRLEQSDLLLRNRDAADRRVVRITLTPGGRALERRAARVQHRVACQTRLPAAALAELRTQLHHLSQDLGGD</sequence>